<feature type="compositionally biased region" description="Polar residues" evidence="1">
    <location>
        <begin position="15"/>
        <end position="26"/>
    </location>
</feature>
<reference evidence="2 3" key="1">
    <citation type="journal article" date="2016" name="PLoS Pathog.">
        <title>Biosynthesis of antibiotic leucinostatins in bio-control fungus Purpureocillium lilacinum and their inhibition on phytophthora revealed by genome mining.</title>
        <authorList>
            <person name="Wang G."/>
            <person name="Liu Z."/>
            <person name="Lin R."/>
            <person name="Li E."/>
            <person name="Mao Z."/>
            <person name="Ling J."/>
            <person name="Yang Y."/>
            <person name="Yin W.B."/>
            <person name="Xie B."/>
        </authorList>
    </citation>
    <scope>NUCLEOTIDE SEQUENCE [LARGE SCALE GENOMIC DNA]</scope>
    <source>
        <strain evidence="2">170</strain>
    </source>
</reference>
<sequence length="159" mass="18114">MQGRNRMLRPAPIRPTNQPAAEPTTETRAQVASYYCKQQELRTARQKHRRKVFKVVRRGYFEKEDDEKLRNQLQGIHISTKMQRNADIPPERHRLAAILGDFDDDLSEKQVVERKVDAINAVVAYSSNCINAIAKTHHVPAKEASLAFAGHNTGARIMI</sequence>
<dbReference type="Pfam" id="PF11917">
    <property type="entry name" value="DUF3435"/>
    <property type="match status" value="1"/>
</dbReference>
<organism evidence="2 3">
    <name type="scientific">Pochonia chlamydosporia 170</name>
    <dbReference type="NCBI Taxonomy" id="1380566"/>
    <lineage>
        <taxon>Eukaryota</taxon>
        <taxon>Fungi</taxon>
        <taxon>Dikarya</taxon>
        <taxon>Ascomycota</taxon>
        <taxon>Pezizomycotina</taxon>
        <taxon>Sordariomycetes</taxon>
        <taxon>Hypocreomycetidae</taxon>
        <taxon>Hypocreales</taxon>
        <taxon>Clavicipitaceae</taxon>
        <taxon>Pochonia</taxon>
    </lineage>
</organism>
<gene>
    <name evidence="2" type="ORF">VFPPC_16678</name>
</gene>
<dbReference type="EMBL" id="LSBJ02000001">
    <property type="protein sequence ID" value="OAQ60929.1"/>
    <property type="molecule type" value="Genomic_DNA"/>
</dbReference>
<feature type="region of interest" description="Disordered" evidence="1">
    <location>
        <begin position="1"/>
        <end position="26"/>
    </location>
</feature>
<dbReference type="KEGG" id="pchm:VFPPC_16678"/>
<keyword evidence="3" id="KW-1185">Reference proteome</keyword>
<dbReference type="AlphaFoldDB" id="A0A179F754"/>
<accession>A0A179F754</accession>
<comment type="caution">
    <text evidence="2">The sequence shown here is derived from an EMBL/GenBank/DDBJ whole genome shotgun (WGS) entry which is preliminary data.</text>
</comment>
<dbReference type="Proteomes" id="UP000078397">
    <property type="component" value="Unassembled WGS sequence"/>
</dbReference>
<evidence type="ECO:0000256" key="1">
    <source>
        <dbReference type="SAM" id="MobiDB-lite"/>
    </source>
</evidence>
<dbReference type="InterPro" id="IPR021842">
    <property type="entry name" value="DUF3435"/>
</dbReference>
<proteinExistence type="predicted"/>
<dbReference type="GeneID" id="28858425"/>
<dbReference type="RefSeq" id="XP_018138738.1">
    <property type="nucleotide sequence ID" value="XM_018294431.1"/>
</dbReference>
<evidence type="ECO:0000313" key="2">
    <source>
        <dbReference type="EMBL" id="OAQ60929.1"/>
    </source>
</evidence>
<name>A0A179F754_METCM</name>
<dbReference type="OrthoDB" id="4869586at2759"/>
<protein>
    <submittedName>
        <fullName evidence="2">Uncharacterized protein</fullName>
    </submittedName>
</protein>
<evidence type="ECO:0000313" key="3">
    <source>
        <dbReference type="Proteomes" id="UP000078397"/>
    </source>
</evidence>